<evidence type="ECO:0000313" key="14">
    <source>
        <dbReference type="Proteomes" id="UP000694867"/>
    </source>
</evidence>
<dbReference type="Gene3D" id="3.30.870.10">
    <property type="entry name" value="Endonuclease Chain A"/>
    <property type="match status" value="2"/>
</dbReference>
<evidence type="ECO:0000256" key="11">
    <source>
        <dbReference type="PIRSR" id="PIRSR610347-3"/>
    </source>
</evidence>
<feature type="domain" description="PBZ-type" evidence="13">
    <location>
        <begin position="106"/>
        <end position="127"/>
    </location>
</feature>
<keyword evidence="5" id="KW-0378">Hydrolase</keyword>
<evidence type="ECO:0000256" key="3">
    <source>
        <dbReference type="ARBA" id="ARBA00022722"/>
    </source>
</evidence>
<protein>
    <submittedName>
        <fullName evidence="15">Tyrosyl-DNA phosphodiesterase 1</fullName>
    </submittedName>
</protein>
<feature type="active site" description="Nucleophile" evidence="9">
    <location>
        <position position="233"/>
    </location>
</feature>
<evidence type="ECO:0000256" key="4">
    <source>
        <dbReference type="ARBA" id="ARBA00022763"/>
    </source>
</evidence>
<evidence type="ECO:0000256" key="7">
    <source>
        <dbReference type="ARBA" id="ARBA00023204"/>
    </source>
</evidence>
<dbReference type="GO" id="GO:0004527">
    <property type="term" value="F:exonuclease activity"/>
    <property type="evidence" value="ECO:0007669"/>
    <property type="project" value="UniProtKB-KW"/>
</dbReference>
<dbReference type="InterPro" id="IPR010347">
    <property type="entry name" value="Tdp1"/>
</dbReference>
<dbReference type="GO" id="GO:0003690">
    <property type="term" value="F:double-stranded DNA binding"/>
    <property type="evidence" value="ECO:0007669"/>
    <property type="project" value="TreeGrafter"/>
</dbReference>
<feature type="binding site" evidence="10">
    <location>
        <position position="235"/>
    </location>
    <ligand>
        <name>substrate</name>
    </ligand>
</feature>
<dbReference type="InterPro" id="IPR019406">
    <property type="entry name" value="APLF_PBZ"/>
</dbReference>
<evidence type="ECO:0000256" key="12">
    <source>
        <dbReference type="SAM" id="MobiDB-lite"/>
    </source>
</evidence>
<evidence type="ECO:0000313" key="15">
    <source>
        <dbReference type="RefSeq" id="XP_018496885.1"/>
    </source>
</evidence>
<feature type="binding site" evidence="10">
    <location>
        <position position="459"/>
    </location>
    <ligand>
        <name>substrate</name>
    </ligand>
</feature>
<dbReference type="SUPFAM" id="SSF56024">
    <property type="entry name" value="Phospholipase D/nuclease"/>
    <property type="match status" value="2"/>
</dbReference>
<accession>A0AAJ7L7K2</accession>
<evidence type="ECO:0000256" key="8">
    <source>
        <dbReference type="ARBA" id="ARBA00023242"/>
    </source>
</evidence>
<comment type="subcellular location">
    <subcellularLocation>
        <location evidence="1">Nucleus</location>
    </subcellularLocation>
</comment>
<dbReference type="KEGG" id="goe:108864913"/>
<dbReference type="PANTHER" id="PTHR12415">
    <property type="entry name" value="TYROSYL-DNA PHOSPHODIESTERASE 1"/>
    <property type="match status" value="1"/>
</dbReference>
<evidence type="ECO:0000256" key="2">
    <source>
        <dbReference type="ARBA" id="ARBA00010205"/>
    </source>
</evidence>
<dbReference type="PANTHER" id="PTHR12415:SF0">
    <property type="entry name" value="TYROSYL-DNA PHOSPHODIESTERASE 1"/>
    <property type="match status" value="1"/>
</dbReference>
<dbReference type="GeneID" id="108864913"/>
<evidence type="ECO:0000256" key="5">
    <source>
        <dbReference type="ARBA" id="ARBA00022801"/>
    </source>
</evidence>
<feature type="compositionally biased region" description="Polar residues" evidence="12">
    <location>
        <begin position="42"/>
        <end position="54"/>
    </location>
</feature>
<evidence type="ECO:0000259" key="13">
    <source>
        <dbReference type="Pfam" id="PF10283"/>
    </source>
</evidence>
<reference evidence="15" key="1">
    <citation type="submission" date="2025-08" db="UniProtKB">
        <authorList>
            <consortium name="RefSeq"/>
        </authorList>
    </citation>
    <scope>IDENTIFICATION</scope>
</reference>
<dbReference type="GO" id="GO:0003697">
    <property type="term" value="F:single-stranded DNA binding"/>
    <property type="evidence" value="ECO:0007669"/>
    <property type="project" value="TreeGrafter"/>
</dbReference>
<keyword evidence="6" id="KW-0269">Exonuclease</keyword>
<feature type="site" description="Interaction with DNA" evidence="11">
    <location>
        <position position="482"/>
    </location>
</feature>
<keyword evidence="14" id="KW-1185">Reference proteome</keyword>
<evidence type="ECO:0000256" key="10">
    <source>
        <dbReference type="PIRSR" id="PIRSR610347-2"/>
    </source>
</evidence>
<dbReference type="Proteomes" id="UP000694867">
    <property type="component" value="Unplaced"/>
</dbReference>
<keyword evidence="3" id="KW-0540">Nuclease</keyword>
<dbReference type="GO" id="GO:0006281">
    <property type="term" value="P:DNA repair"/>
    <property type="evidence" value="ECO:0007669"/>
    <property type="project" value="UniProtKB-KW"/>
</dbReference>
<dbReference type="RefSeq" id="XP_018496885.1">
    <property type="nucleotide sequence ID" value="XM_018641369.1"/>
</dbReference>
<evidence type="ECO:0000256" key="1">
    <source>
        <dbReference type="ARBA" id="ARBA00004123"/>
    </source>
</evidence>
<feature type="active site" description="Proton donor/acceptor" evidence="9">
    <location>
        <position position="457"/>
    </location>
</feature>
<dbReference type="Pfam" id="PF10283">
    <property type="entry name" value="zf-CCHH"/>
    <property type="match status" value="1"/>
</dbReference>
<keyword evidence="8" id="KW-0539">Nucleus</keyword>
<dbReference type="GO" id="GO:0005634">
    <property type="term" value="C:nucleus"/>
    <property type="evidence" value="ECO:0007669"/>
    <property type="project" value="UniProtKB-SubCell"/>
</dbReference>
<dbReference type="CTD" id="33530"/>
<proteinExistence type="inferred from homology"/>
<dbReference type="AlphaFoldDB" id="A0AAJ7L7K2"/>
<gene>
    <name evidence="15" type="primary">LOC108864913</name>
</gene>
<organism evidence="14 15">
    <name type="scientific">Galendromus occidentalis</name>
    <name type="common">western predatory mite</name>
    <dbReference type="NCBI Taxonomy" id="34638"/>
    <lineage>
        <taxon>Eukaryota</taxon>
        <taxon>Metazoa</taxon>
        <taxon>Ecdysozoa</taxon>
        <taxon>Arthropoda</taxon>
        <taxon>Chelicerata</taxon>
        <taxon>Arachnida</taxon>
        <taxon>Acari</taxon>
        <taxon>Parasitiformes</taxon>
        <taxon>Mesostigmata</taxon>
        <taxon>Gamasina</taxon>
        <taxon>Phytoseioidea</taxon>
        <taxon>Phytoseiidae</taxon>
        <taxon>Typhlodrominae</taxon>
        <taxon>Galendromus</taxon>
    </lineage>
</organism>
<evidence type="ECO:0000256" key="6">
    <source>
        <dbReference type="ARBA" id="ARBA00022839"/>
    </source>
</evidence>
<name>A0AAJ7L7K2_9ACAR</name>
<keyword evidence="7" id="KW-0234">DNA repair</keyword>
<keyword evidence="4" id="KW-0227">DNA damage</keyword>
<evidence type="ECO:0000256" key="9">
    <source>
        <dbReference type="PIRSR" id="PIRSR610347-1"/>
    </source>
</evidence>
<feature type="region of interest" description="Disordered" evidence="12">
    <location>
        <begin position="32"/>
        <end position="63"/>
    </location>
</feature>
<dbReference type="GO" id="GO:0017005">
    <property type="term" value="F:3'-tyrosyl-DNA phosphodiesterase activity"/>
    <property type="evidence" value="ECO:0007669"/>
    <property type="project" value="TreeGrafter"/>
</dbReference>
<sequence length="559" mass="63132">MSERTRKVHDISDSEEEDIEIVPVVRNAVGDIKPPRDLSVRPGTSASASMISRESPTKRFSESQEKNIEILKKRKLDSASDAGDTLGPALDAIIQESSEIVDLDLPPCRYGSMCYQTNQTHVAAFSHINRGLGFYLTKCEGISAKYNADTFTRSLKQILHEDVGDTLESAVHFSYVFEMEWLLNQYPEPYRKLPMLLVVQQNKELLDLLIAQRQVYRNVSLLPIELARFGTHHTKMISLKYKNSLRIIVTTANLYEADWSQKSQMLWVSPLLKKLEPKRGPDSSTGFRASLCAYLRSYGKPKLIDLAESYADYDFSRIQSFFIGSSPHSPRSGLMTLESVLKKNVPPVPSNCPVSFCFSSVGTLGNDDGAWFRSVLGRRLMSSDATTRKALSVSDVTRSNFQPIYPTVEEVRKSLEGYAAGRSLPYSGATHNRQKWLSHWLHHWKADHCGRSRAAPHVKFYIRTSEDFDDTYWFLMTSANLSKAAWGNVELRAPLSYECGILYVPGRPVKTKDLVVPFDLPPERYKLSDRLWVQDSRYAALDDFGNTWDPSKGGAVESV</sequence>
<comment type="similarity">
    <text evidence="2">Belongs to the tyrosyl-DNA phosphodiesterase family.</text>
</comment>
<dbReference type="Pfam" id="PF06087">
    <property type="entry name" value="Tyr-DNA_phospho"/>
    <property type="match status" value="1"/>
</dbReference>